<dbReference type="EMBL" id="HBUF01372102">
    <property type="protein sequence ID" value="CAG6726670.1"/>
    <property type="molecule type" value="Transcribed_RNA"/>
</dbReference>
<dbReference type="EMBL" id="HBUF01372101">
    <property type="protein sequence ID" value="CAG6726669.1"/>
    <property type="molecule type" value="Transcribed_RNA"/>
</dbReference>
<dbReference type="AlphaFoldDB" id="A0A8D8YDC8"/>
<evidence type="ECO:0000313" key="2">
    <source>
        <dbReference type="EMBL" id="CAG6726670.1"/>
    </source>
</evidence>
<reference evidence="2" key="1">
    <citation type="submission" date="2021-05" db="EMBL/GenBank/DDBJ databases">
        <authorList>
            <person name="Alioto T."/>
            <person name="Alioto T."/>
            <person name="Gomez Garrido J."/>
        </authorList>
    </citation>
    <scope>NUCLEOTIDE SEQUENCE</scope>
</reference>
<accession>A0A8D8YDC8</accession>
<keyword evidence="1" id="KW-0472">Membrane</keyword>
<organism evidence="2">
    <name type="scientific">Cacopsylla melanoneura</name>
    <dbReference type="NCBI Taxonomy" id="428564"/>
    <lineage>
        <taxon>Eukaryota</taxon>
        <taxon>Metazoa</taxon>
        <taxon>Ecdysozoa</taxon>
        <taxon>Arthropoda</taxon>
        <taxon>Hexapoda</taxon>
        <taxon>Insecta</taxon>
        <taxon>Pterygota</taxon>
        <taxon>Neoptera</taxon>
        <taxon>Paraneoptera</taxon>
        <taxon>Hemiptera</taxon>
        <taxon>Sternorrhyncha</taxon>
        <taxon>Psylloidea</taxon>
        <taxon>Psyllidae</taxon>
        <taxon>Psyllinae</taxon>
        <taxon>Cacopsylla</taxon>
    </lineage>
</organism>
<keyword evidence="1" id="KW-1133">Transmembrane helix</keyword>
<feature type="transmembrane region" description="Helical" evidence="1">
    <location>
        <begin position="93"/>
        <end position="113"/>
    </location>
</feature>
<dbReference type="EMBL" id="HBUF01163227">
    <property type="protein sequence ID" value="CAG6650648.1"/>
    <property type="molecule type" value="Transcribed_RNA"/>
</dbReference>
<dbReference type="EMBL" id="HBUF01163228">
    <property type="protein sequence ID" value="CAG6650649.1"/>
    <property type="molecule type" value="Transcribed_RNA"/>
</dbReference>
<evidence type="ECO:0000256" key="1">
    <source>
        <dbReference type="SAM" id="Phobius"/>
    </source>
</evidence>
<protein>
    <submittedName>
        <fullName evidence="2">Uncharacterized protein</fullName>
    </submittedName>
</protein>
<proteinExistence type="predicted"/>
<dbReference type="EMBL" id="HBUF01163229">
    <property type="protein sequence ID" value="CAG6650650.1"/>
    <property type="molecule type" value="Transcribed_RNA"/>
</dbReference>
<sequence>MCDYAGAVQIPRSKKSDEPTSVSDLFLSANYLAARLRRLSDSSCRTGITSSSCASSYTDYCMDSFLGCGAAGQNHVDLTDERELAHRLDTPDLLIIILVVFAYLGILRFYFIFS</sequence>
<name>A0A8D8YDC8_9HEMI</name>
<dbReference type="EMBL" id="HBUF01372103">
    <property type="protein sequence ID" value="CAG6726671.1"/>
    <property type="molecule type" value="Transcribed_RNA"/>
</dbReference>
<keyword evidence="1" id="KW-0812">Transmembrane</keyword>